<sequence>MKNLYDLVVIGSGPGGYVSAIRASQLGLRTAIIEKYQELGGTCLNVGCIPSKSLLDSSKYFSLAKNNYSSHGIFFEKLFFDFKKMMDRKNEVVKNINNGVKYLMKKNKIDVYQGIGSFKTKNILFLKDIKSLKEKKEIQFQYCIISTGSKPSCFPHLNFHLENRILSSTEALHLKEIPKKLIIIGGGIIGLELGSIFNRLGSKIIILEPMEKIISNMDDSLSHEMQKILEKSSIQIETSLSVSNIFKENHEQISVFAKYHNGKEVKFIGDYCLLSIGRIPYTKNLELENIKIQKNKKGFIHVNDDLQTSVKNIYAIGDVIGGKMLAHKAEEEGLYVVEHIVGKKPNKLNYDLIPSIIYTYPEVASVGRSENEIKKDKIEYNIGIFPMKILARARTSGCTDGFLKMISHKKTDEILGVHIIGDHASDMIMEASIAMEFRSSSEDIYRICHPHPTLSESFKEAALLNFENRSIHM</sequence>
<evidence type="ECO:0000256" key="7">
    <source>
        <dbReference type="ARBA" id="ARBA00023157"/>
    </source>
</evidence>
<dbReference type="PROSITE" id="PS00076">
    <property type="entry name" value="PYRIDINE_REDOX_1"/>
    <property type="match status" value="1"/>
</dbReference>
<evidence type="ECO:0000256" key="3">
    <source>
        <dbReference type="ARBA" id="ARBA00022630"/>
    </source>
</evidence>
<protein>
    <recommendedName>
        <fullName evidence="2 10">Dihydrolipoyl dehydrogenase</fullName>
        <ecNumber evidence="2 10">1.8.1.4</ecNumber>
    </recommendedName>
</protein>
<dbReference type="Pfam" id="PF07992">
    <property type="entry name" value="Pyr_redox_2"/>
    <property type="match status" value="1"/>
</dbReference>
<dbReference type="SUPFAM" id="SSF55424">
    <property type="entry name" value="FAD/NAD-linked reductases, dimerisation (C-terminal) domain"/>
    <property type="match status" value="1"/>
</dbReference>
<dbReference type="PANTHER" id="PTHR22912:SF151">
    <property type="entry name" value="DIHYDROLIPOYL DEHYDROGENASE, MITOCHONDRIAL"/>
    <property type="match status" value="1"/>
</dbReference>
<evidence type="ECO:0000313" key="13">
    <source>
        <dbReference type="EMBL" id="BAR92214.1"/>
    </source>
</evidence>
<comment type="miscellaneous">
    <text evidence="10">The active site is a redox-active disulfide bond.</text>
</comment>
<gene>
    <name evidence="13" type="primary">lpdA</name>
    <name evidence="13" type="ORF">BPAY_493</name>
</gene>
<dbReference type="Proteomes" id="UP000217805">
    <property type="component" value="Chromosome"/>
</dbReference>
<evidence type="ECO:0000256" key="4">
    <source>
        <dbReference type="ARBA" id="ARBA00022827"/>
    </source>
</evidence>
<evidence type="ECO:0000256" key="5">
    <source>
        <dbReference type="ARBA" id="ARBA00023002"/>
    </source>
</evidence>
<dbReference type="Gene3D" id="3.50.50.60">
    <property type="entry name" value="FAD/NAD(P)-binding domain"/>
    <property type="match status" value="2"/>
</dbReference>
<dbReference type="InterPro" id="IPR036188">
    <property type="entry name" value="FAD/NAD-bd_sf"/>
</dbReference>
<comment type="similarity">
    <text evidence="1 10">Belongs to the class-I pyridine nucleotide-disulfide oxidoreductase family.</text>
</comment>
<comment type="catalytic activity">
    <reaction evidence="9 10">
        <text>N(6)-[(R)-dihydrolipoyl]-L-lysyl-[protein] + NAD(+) = N(6)-[(R)-lipoyl]-L-lysyl-[protein] + NADH + H(+)</text>
        <dbReference type="Rhea" id="RHEA:15045"/>
        <dbReference type="Rhea" id="RHEA-COMP:10474"/>
        <dbReference type="Rhea" id="RHEA-COMP:10475"/>
        <dbReference type="ChEBI" id="CHEBI:15378"/>
        <dbReference type="ChEBI" id="CHEBI:57540"/>
        <dbReference type="ChEBI" id="CHEBI:57945"/>
        <dbReference type="ChEBI" id="CHEBI:83099"/>
        <dbReference type="ChEBI" id="CHEBI:83100"/>
        <dbReference type="EC" id="1.8.1.4"/>
    </reaction>
</comment>
<comment type="cofactor">
    <cofactor evidence="10">
        <name>FAD</name>
        <dbReference type="ChEBI" id="CHEBI:57692"/>
    </cofactor>
    <text evidence="10">Binds 1 FAD per subunit.</text>
</comment>
<keyword evidence="5 10" id="KW-0560">Oxidoreductase</keyword>
<evidence type="ECO:0000256" key="2">
    <source>
        <dbReference type="ARBA" id="ARBA00012608"/>
    </source>
</evidence>
<keyword evidence="6 10" id="KW-0520">NAD</keyword>
<dbReference type="InterPro" id="IPR001100">
    <property type="entry name" value="Pyr_nuc-diS_OxRdtase"/>
</dbReference>
<name>A0ABM7EZ10_9FLAO</name>
<dbReference type="PRINTS" id="PR00368">
    <property type="entry name" value="FADPNR"/>
</dbReference>
<dbReference type="PRINTS" id="PR00411">
    <property type="entry name" value="PNDRDTASEI"/>
</dbReference>
<dbReference type="InterPro" id="IPR050151">
    <property type="entry name" value="Class-I_Pyr_Nuc-Dis_Oxidored"/>
</dbReference>
<keyword evidence="14" id="KW-1185">Reference proteome</keyword>
<dbReference type="InterPro" id="IPR006258">
    <property type="entry name" value="Lipoamide_DH"/>
</dbReference>
<evidence type="ECO:0000256" key="10">
    <source>
        <dbReference type="RuleBase" id="RU003692"/>
    </source>
</evidence>
<evidence type="ECO:0000256" key="6">
    <source>
        <dbReference type="ARBA" id="ARBA00023027"/>
    </source>
</evidence>
<dbReference type="Gene3D" id="3.30.390.30">
    <property type="match status" value="1"/>
</dbReference>
<evidence type="ECO:0000259" key="12">
    <source>
        <dbReference type="Pfam" id="PF07992"/>
    </source>
</evidence>
<organism evidence="13 14">
    <name type="scientific">Blattabacterium cuenoti BPAY</name>
    <dbReference type="NCBI Taxonomy" id="1457031"/>
    <lineage>
        <taxon>Bacteria</taxon>
        <taxon>Pseudomonadati</taxon>
        <taxon>Bacteroidota</taxon>
        <taxon>Flavobacteriia</taxon>
        <taxon>Flavobacteriales</taxon>
        <taxon>Blattabacteriaceae</taxon>
        <taxon>Blattabacterium</taxon>
    </lineage>
</organism>
<dbReference type="EMBL" id="AP014609">
    <property type="protein sequence ID" value="BAR92214.1"/>
    <property type="molecule type" value="Genomic_DNA"/>
</dbReference>
<feature type="domain" description="FAD/NAD(P)-binding" evidence="12">
    <location>
        <begin position="5"/>
        <end position="333"/>
    </location>
</feature>
<feature type="domain" description="Pyridine nucleotide-disulphide oxidoreductase dimerisation" evidence="11">
    <location>
        <begin position="353"/>
        <end position="462"/>
    </location>
</feature>
<keyword evidence="4 10" id="KW-0274">FAD</keyword>
<evidence type="ECO:0000256" key="9">
    <source>
        <dbReference type="ARBA" id="ARBA00049187"/>
    </source>
</evidence>
<reference evidence="13 14" key="1">
    <citation type="journal article" date="2015" name="Microbes Environ.">
        <title>An Efficient Strategy Developed for Next-Generation Sequencing of Endosymbiont Genomes Performed Using Crude DNA Isolated from Host Tissues: A Case Study of Blattabacterium cuenoti Inhabiting the Fat Bodies of Cockroaches.</title>
        <authorList>
            <person name="Kinjo Y."/>
            <person name="Saitoh S."/>
            <person name="Tokuda G."/>
        </authorList>
    </citation>
    <scope>NUCLEOTIDE SEQUENCE [LARGE SCALE GENOMIC DNA]</scope>
    <source>
        <strain evidence="13 14">BPAY</strain>
    </source>
</reference>
<evidence type="ECO:0000256" key="8">
    <source>
        <dbReference type="ARBA" id="ARBA00023284"/>
    </source>
</evidence>
<dbReference type="EC" id="1.8.1.4" evidence="2 10"/>
<evidence type="ECO:0000256" key="1">
    <source>
        <dbReference type="ARBA" id="ARBA00007532"/>
    </source>
</evidence>
<evidence type="ECO:0000313" key="14">
    <source>
        <dbReference type="Proteomes" id="UP000217805"/>
    </source>
</evidence>
<keyword evidence="3 10" id="KW-0285">Flavoprotein</keyword>
<dbReference type="InterPro" id="IPR016156">
    <property type="entry name" value="FAD/NAD-linked_Rdtase_dimer_sf"/>
</dbReference>
<evidence type="ECO:0000259" key="11">
    <source>
        <dbReference type="Pfam" id="PF02852"/>
    </source>
</evidence>
<dbReference type="RefSeq" id="WP_096378387.1">
    <property type="nucleotide sequence ID" value="NZ_AP014609.1"/>
</dbReference>
<dbReference type="PANTHER" id="PTHR22912">
    <property type="entry name" value="DISULFIDE OXIDOREDUCTASE"/>
    <property type="match status" value="1"/>
</dbReference>
<keyword evidence="7" id="KW-1015">Disulfide bond</keyword>
<dbReference type="SUPFAM" id="SSF51905">
    <property type="entry name" value="FAD/NAD(P)-binding domain"/>
    <property type="match status" value="1"/>
</dbReference>
<proteinExistence type="inferred from homology"/>
<accession>A0ABM7EZ10</accession>
<dbReference type="InterPro" id="IPR023753">
    <property type="entry name" value="FAD/NAD-binding_dom"/>
</dbReference>
<dbReference type="InterPro" id="IPR004099">
    <property type="entry name" value="Pyr_nucl-diS_OxRdtase_dimer"/>
</dbReference>
<dbReference type="PIRSF" id="PIRSF000350">
    <property type="entry name" value="Mercury_reductase_MerA"/>
    <property type="match status" value="1"/>
</dbReference>
<dbReference type="Pfam" id="PF02852">
    <property type="entry name" value="Pyr_redox_dim"/>
    <property type="match status" value="1"/>
</dbReference>
<dbReference type="NCBIfam" id="TIGR01350">
    <property type="entry name" value="lipoamide_DH"/>
    <property type="match status" value="1"/>
</dbReference>
<keyword evidence="8 10" id="KW-0676">Redox-active center</keyword>
<dbReference type="InterPro" id="IPR012999">
    <property type="entry name" value="Pyr_OxRdtase_I_AS"/>
</dbReference>